<dbReference type="EMBL" id="AHER01000035">
    <property type="protein sequence ID" value="EJR20794.1"/>
    <property type="molecule type" value="Genomic_DNA"/>
</dbReference>
<comment type="caution">
    <text evidence="2">The sequence shown here is derived from an EMBL/GenBank/DDBJ whole genome shotgun (WGS) entry which is preliminary data.</text>
</comment>
<evidence type="ECO:0000313" key="2">
    <source>
        <dbReference type="EMBL" id="EJR12573.1"/>
    </source>
</evidence>
<evidence type="ECO:0000313" key="4">
    <source>
        <dbReference type="Proteomes" id="UP000006607"/>
    </source>
</evidence>
<organism evidence="2 4">
    <name type="scientific">Bacillus cereus (strain VD014)</name>
    <dbReference type="NCBI Taxonomy" id="1053223"/>
    <lineage>
        <taxon>Bacteria</taxon>
        <taxon>Bacillati</taxon>
        <taxon>Bacillota</taxon>
        <taxon>Bacilli</taxon>
        <taxon>Bacillales</taxon>
        <taxon>Bacillaceae</taxon>
        <taxon>Bacillus</taxon>
        <taxon>Bacillus cereus group</taxon>
    </lineage>
</organism>
<name>A0A9W5K2K6_BACC8</name>
<gene>
    <name evidence="3" type="ORF">IIA_03236</name>
    <name evidence="2" type="ORF">IIA_05766</name>
</gene>
<keyword evidence="1" id="KW-1133">Transmembrane helix</keyword>
<dbReference type="AlphaFoldDB" id="A0A9W5K2K6"/>
<evidence type="ECO:0000256" key="1">
    <source>
        <dbReference type="SAM" id="Phobius"/>
    </source>
</evidence>
<keyword evidence="1" id="KW-0472">Membrane</keyword>
<sequence>MWSQLSKTLKRKKFYEFFVRFQSLNVVIYLLISAIGYISLIGCKFRIQN</sequence>
<dbReference type="EMBL" id="AHER01000061">
    <property type="protein sequence ID" value="EJR12573.1"/>
    <property type="molecule type" value="Genomic_DNA"/>
</dbReference>
<feature type="transmembrane region" description="Helical" evidence="1">
    <location>
        <begin position="21"/>
        <end position="40"/>
    </location>
</feature>
<dbReference type="Proteomes" id="UP000006607">
    <property type="component" value="Unassembled WGS sequence"/>
</dbReference>
<accession>A0A9W5K2K6</accession>
<protein>
    <submittedName>
        <fullName evidence="2">Uncharacterized protein</fullName>
    </submittedName>
</protein>
<reference evidence="2" key="1">
    <citation type="submission" date="2012-04" db="EMBL/GenBank/DDBJ databases">
        <title>The Genome Sequence of Bacillus cereus VD014.</title>
        <authorList>
            <consortium name="The Broad Institute Genome Sequencing Platform"/>
            <consortium name="The Broad Institute Genome Sequencing Center for Infectious Disease"/>
            <person name="Feldgarden M."/>
            <person name="Van der Auwera G.A."/>
            <person name="Mahillon J."/>
            <person name="Duprez V."/>
            <person name="Timmery S."/>
            <person name="Mattelet C."/>
            <person name="Dierick K."/>
            <person name="Sun M."/>
            <person name="Yu Z."/>
            <person name="Zhu L."/>
            <person name="Hu X."/>
            <person name="Shank E.B."/>
            <person name="Swiecicka I."/>
            <person name="Hansen B.M."/>
            <person name="Andrup L."/>
            <person name="Young S.K."/>
            <person name="Zeng Q."/>
            <person name="Gargeya S."/>
            <person name="Fitzgerald M."/>
            <person name="Haas B."/>
            <person name="Abouelleil A."/>
            <person name="Alvarado L."/>
            <person name="Arachchi H.M."/>
            <person name="Berlin A."/>
            <person name="Chapman S.B."/>
            <person name="Goldberg J."/>
            <person name="Griggs A."/>
            <person name="Gujja S."/>
            <person name="Hansen M."/>
            <person name="Howarth C."/>
            <person name="Imamovic A."/>
            <person name="Larimer J."/>
            <person name="McCowen C."/>
            <person name="Montmayeur A."/>
            <person name="Murphy C."/>
            <person name="Neiman D."/>
            <person name="Pearson M."/>
            <person name="Priest M."/>
            <person name="Roberts A."/>
            <person name="Saif S."/>
            <person name="Shea T."/>
            <person name="Sisk P."/>
            <person name="Sykes S."/>
            <person name="Wortman J."/>
            <person name="Nusbaum C."/>
            <person name="Birren B."/>
        </authorList>
    </citation>
    <scope>NUCLEOTIDE SEQUENCE</scope>
    <source>
        <strain evidence="2">VD014</strain>
    </source>
</reference>
<evidence type="ECO:0000313" key="3">
    <source>
        <dbReference type="EMBL" id="EJR20794.1"/>
    </source>
</evidence>
<proteinExistence type="predicted"/>
<keyword evidence="1" id="KW-0812">Transmembrane</keyword>